<feature type="region of interest" description="Disordered" evidence="1">
    <location>
        <begin position="205"/>
        <end position="225"/>
    </location>
</feature>
<feature type="compositionally biased region" description="Basic residues" evidence="1">
    <location>
        <begin position="207"/>
        <end position="216"/>
    </location>
</feature>
<evidence type="ECO:0000313" key="4">
    <source>
        <dbReference type="RefSeq" id="XP_011208891.1"/>
    </source>
</evidence>
<organism evidence="3 4">
    <name type="scientific">Bactrocera dorsalis</name>
    <name type="common">Oriental fruit fly</name>
    <name type="synonym">Dacus dorsalis</name>
    <dbReference type="NCBI Taxonomy" id="27457"/>
    <lineage>
        <taxon>Eukaryota</taxon>
        <taxon>Metazoa</taxon>
        <taxon>Ecdysozoa</taxon>
        <taxon>Arthropoda</taxon>
        <taxon>Hexapoda</taxon>
        <taxon>Insecta</taxon>
        <taxon>Pterygota</taxon>
        <taxon>Neoptera</taxon>
        <taxon>Endopterygota</taxon>
        <taxon>Diptera</taxon>
        <taxon>Brachycera</taxon>
        <taxon>Muscomorpha</taxon>
        <taxon>Tephritoidea</taxon>
        <taxon>Tephritidae</taxon>
        <taxon>Bactrocera</taxon>
        <taxon>Bactrocera</taxon>
    </lineage>
</organism>
<keyword evidence="3" id="KW-1185">Reference proteome</keyword>
<dbReference type="AlphaFoldDB" id="A0A6I9V971"/>
<evidence type="ECO:0000256" key="1">
    <source>
        <dbReference type="SAM" id="MobiDB-lite"/>
    </source>
</evidence>
<dbReference type="RefSeq" id="XP_011208891.1">
    <property type="nucleotide sequence ID" value="XM_011210589.2"/>
</dbReference>
<sequence length="225" mass="25879">MKSLGEQLVWCVLPTCLLWIFHQLALSQAYMRSVHIEEIPFSLADSADEAFQKEGRLFGPSLETEERGILAKSGLEQRRGFFHLFNIPYIVCFFAAKGKWPFIPTFMQGRVDATARTFFKQNDSAIKQFCQKWIQIKQCFRPLFATTSPSDVEQLDPLRSTPCTCANSNEPIVYFDRDHIGNVSRDTILSTIEFLETFLVPPVSPTKKSKKKNRVRSRVDEMDIE</sequence>
<evidence type="ECO:0000313" key="3">
    <source>
        <dbReference type="Proteomes" id="UP001652620"/>
    </source>
</evidence>
<gene>
    <name evidence="4" type="primary">LOC105230021</name>
</gene>
<accession>A0A6I9V971</accession>
<dbReference type="OMA" id="KIQGQRC"/>
<feature type="chain" id="PRO_5026714730" evidence="2">
    <location>
        <begin position="30"/>
        <end position="225"/>
    </location>
</feature>
<dbReference type="GeneID" id="105230021"/>
<dbReference type="Proteomes" id="UP001652620">
    <property type="component" value="Chromosome 3"/>
</dbReference>
<dbReference type="KEGG" id="bdr:105230021"/>
<feature type="signal peptide" evidence="2">
    <location>
        <begin position="1"/>
        <end position="29"/>
    </location>
</feature>
<keyword evidence="2" id="KW-0732">Signal</keyword>
<protein>
    <submittedName>
        <fullName evidence="4">Uncharacterized protein LOC105230021</fullName>
    </submittedName>
</protein>
<evidence type="ECO:0000256" key="2">
    <source>
        <dbReference type="SAM" id="SignalP"/>
    </source>
</evidence>
<dbReference type="OrthoDB" id="8067936at2759"/>
<dbReference type="InParanoid" id="A0A6I9V971"/>
<reference evidence="4" key="1">
    <citation type="submission" date="2025-08" db="UniProtKB">
        <authorList>
            <consortium name="RefSeq"/>
        </authorList>
    </citation>
    <scope>IDENTIFICATION</scope>
    <source>
        <tissue evidence="4">Adult</tissue>
    </source>
</reference>
<proteinExistence type="predicted"/>
<name>A0A6I9V971_BACDO</name>